<keyword evidence="3" id="KW-0731">Sigma factor</keyword>
<dbReference type="PANTHER" id="PTHR43133:SF51">
    <property type="entry name" value="RNA POLYMERASE SIGMA FACTOR"/>
    <property type="match status" value="1"/>
</dbReference>
<dbReference type="PANTHER" id="PTHR43133">
    <property type="entry name" value="RNA POLYMERASE ECF-TYPE SIGMA FACTO"/>
    <property type="match status" value="1"/>
</dbReference>
<dbReference type="AlphaFoldDB" id="A0A1G5L4V7"/>
<accession>A0A1G5L4V7</accession>
<keyword evidence="4" id="KW-0804">Transcription</keyword>
<dbReference type="NCBIfam" id="TIGR02937">
    <property type="entry name" value="sigma70-ECF"/>
    <property type="match status" value="1"/>
</dbReference>
<dbReference type="InterPro" id="IPR007627">
    <property type="entry name" value="RNA_pol_sigma70_r2"/>
</dbReference>
<dbReference type="GO" id="GO:0016987">
    <property type="term" value="F:sigma factor activity"/>
    <property type="evidence" value="ECO:0007669"/>
    <property type="project" value="UniProtKB-KW"/>
</dbReference>
<evidence type="ECO:0000256" key="1">
    <source>
        <dbReference type="ARBA" id="ARBA00010641"/>
    </source>
</evidence>
<evidence type="ECO:0000256" key="3">
    <source>
        <dbReference type="ARBA" id="ARBA00023082"/>
    </source>
</evidence>
<evidence type="ECO:0000313" key="8">
    <source>
        <dbReference type="Proteomes" id="UP000198538"/>
    </source>
</evidence>
<evidence type="ECO:0000259" key="6">
    <source>
        <dbReference type="Pfam" id="PF08281"/>
    </source>
</evidence>
<protein>
    <submittedName>
        <fullName evidence="7">RNA polymerase sigma-70 factor, ECF subfamily</fullName>
    </submittedName>
</protein>
<evidence type="ECO:0000256" key="4">
    <source>
        <dbReference type="ARBA" id="ARBA00023163"/>
    </source>
</evidence>
<reference evidence="8" key="1">
    <citation type="submission" date="2016-10" db="EMBL/GenBank/DDBJ databases">
        <authorList>
            <person name="Varghese N."/>
            <person name="Submissions S."/>
        </authorList>
    </citation>
    <scope>NUCLEOTIDE SEQUENCE [LARGE SCALE GENOMIC DNA]</scope>
    <source>
        <strain evidence="8">BL9</strain>
    </source>
</reference>
<evidence type="ECO:0000313" key="7">
    <source>
        <dbReference type="EMBL" id="SCZ07905.1"/>
    </source>
</evidence>
<dbReference type="Gene3D" id="1.10.1740.10">
    <property type="match status" value="1"/>
</dbReference>
<dbReference type="GO" id="GO:0003677">
    <property type="term" value="F:DNA binding"/>
    <property type="evidence" value="ECO:0007669"/>
    <property type="project" value="InterPro"/>
</dbReference>
<sequence>MDSPDLITQAIQGDREAFIRLIREIENSLYNTAISMLRKEEDAADAIQETILKAYKSMHTLRESQYFKTWMFRILINECNTLLSRRSLSTSYAEVPAEHQAQSSPYDEVDMREAVDQLEEAKRIVIVLHYFEDMSLRQVADTLGLSESAVKMRLSRARKELYQKFKNFREVKLHVELV</sequence>
<dbReference type="CDD" id="cd06171">
    <property type="entry name" value="Sigma70_r4"/>
    <property type="match status" value="1"/>
</dbReference>
<dbReference type="SUPFAM" id="SSF88659">
    <property type="entry name" value="Sigma3 and sigma4 domains of RNA polymerase sigma factors"/>
    <property type="match status" value="1"/>
</dbReference>
<dbReference type="STRING" id="582692.SAMN05720606_12018"/>
<evidence type="ECO:0000259" key="5">
    <source>
        <dbReference type="Pfam" id="PF04542"/>
    </source>
</evidence>
<dbReference type="RefSeq" id="WP_090924210.1">
    <property type="nucleotide sequence ID" value="NZ_FMVM01000020.1"/>
</dbReference>
<organism evidence="7 8">
    <name type="scientific">Paenibacillus polysaccharolyticus</name>
    <dbReference type="NCBI Taxonomy" id="582692"/>
    <lineage>
        <taxon>Bacteria</taxon>
        <taxon>Bacillati</taxon>
        <taxon>Bacillota</taxon>
        <taxon>Bacilli</taxon>
        <taxon>Bacillales</taxon>
        <taxon>Paenibacillaceae</taxon>
        <taxon>Paenibacillus</taxon>
    </lineage>
</organism>
<dbReference type="InterPro" id="IPR013249">
    <property type="entry name" value="RNA_pol_sigma70_r4_t2"/>
</dbReference>
<dbReference type="Gene3D" id="1.10.10.10">
    <property type="entry name" value="Winged helix-like DNA-binding domain superfamily/Winged helix DNA-binding domain"/>
    <property type="match status" value="1"/>
</dbReference>
<keyword evidence="2" id="KW-0805">Transcription regulation</keyword>
<gene>
    <name evidence="7" type="ORF">SAMN05720606_12018</name>
</gene>
<proteinExistence type="inferred from homology"/>
<dbReference type="Proteomes" id="UP000198538">
    <property type="component" value="Unassembled WGS sequence"/>
</dbReference>
<feature type="domain" description="RNA polymerase sigma-70 region 2" evidence="5">
    <location>
        <begin position="21"/>
        <end position="86"/>
    </location>
</feature>
<dbReference type="GO" id="GO:0006352">
    <property type="term" value="P:DNA-templated transcription initiation"/>
    <property type="evidence" value="ECO:0007669"/>
    <property type="project" value="InterPro"/>
</dbReference>
<evidence type="ECO:0000256" key="2">
    <source>
        <dbReference type="ARBA" id="ARBA00023015"/>
    </source>
</evidence>
<dbReference type="SUPFAM" id="SSF88946">
    <property type="entry name" value="Sigma2 domain of RNA polymerase sigma factors"/>
    <property type="match status" value="1"/>
</dbReference>
<dbReference type="Pfam" id="PF04542">
    <property type="entry name" value="Sigma70_r2"/>
    <property type="match status" value="1"/>
</dbReference>
<dbReference type="InterPro" id="IPR013325">
    <property type="entry name" value="RNA_pol_sigma_r2"/>
</dbReference>
<feature type="domain" description="RNA polymerase sigma factor 70 region 4 type 2" evidence="6">
    <location>
        <begin position="111"/>
        <end position="161"/>
    </location>
</feature>
<comment type="similarity">
    <text evidence="1">Belongs to the sigma-70 factor family. ECF subfamily.</text>
</comment>
<name>A0A1G5L4V7_9BACL</name>
<dbReference type="InterPro" id="IPR013324">
    <property type="entry name" value="RNA_pol_sigma_r3/r4-like"/>
</dbReference>
<dbReference type="InterPro" id="IPR036388">
    <property type="entry name" value="WH-like_DNA-bd_sf"/>
</dbReference>
<dbReference type="InterPro" id="IPR039425">
    <property type="entry name" value="RNA_pol_sigma-70-like"/>
</dbReference>
<dbReference type="EMBL" id="FMVM01000020">
    <property type="protein sequence ID" value="SCZ07905.1"/>
    <property type="molecule type" value="Genomic_DNA"/>
</dbReference>
<dbReference type="InterPro" id="IPR014284">
    <property type="entry name" value="RNA_pol_sigma-70_dom"/>
</dbReference>
<keyword evidence="8" id="KW-1185">Reference proteome</keyword>
<dbReference type="Pfam" id="PF08281">
    <property type="entry name" value="Sigma70_r4_2"/>
    <property type="match status" value="1"/>
</dbReference>